<evidence type="ECO:0000313" key="8">
    <source>
        <dbReference type="EMBL" id="MFC3053786.1"/>
    </source>
</evidence>
<dbReference type="PANTHER" id="PTHR23505">
    <property type="entry name" value="SPINSTER"/>
    <property type="match status" value="1"/>
</dbReference>
<organism evidence="8 9">
    <name type="scientific">Kordiimonas pumila</name>
    <dbReference type="NCBI Taxonomy" id="2161677"/>
    <lineage>
        <taxon>Bacteria</taxon>
        <taxon>Pseudomonadati</taxon>
        <taxon>Pseudomonadota</taxon>
        <taxon>Alphaproteobacteria</taxon>
        <taxon>Kordiimonadales</taxon>
        <taxon>Kordiimonadaceae</taxon>
        <taxon>Kordiimonas</taxon>
    </lineage>
</organism>
<dbReference type="InterPro" id="IPR044770">
    <property type="entry name" value="MFS_spinster-like"/>
</dbReference>
<feature type="transmembrane region" description="Helical" evidence="6">
    <location>
        <begin position="385"/>
        <end position="409"/>
    </location>
</feature>
<evidence type="ECO:0000256" key="6">
    <source>
        <dbReference type="SAM" id="Phobius"/>
    </source>
</evidence>
<keyword evidence="3 6" id="KW-0812">Transmembrane</keyword>
<feature type="transmembrane region" description="Helical" evidence="6">
    <location>
        <begin position="43"/>
        <end position="64"/>
    </location>
</feature>
<dbReference type="PANTHER" id="PTHR23505:SF79">
    <property type="entry name" value="PROTEIN SPINSTER"/>
    <property type="match status" value="1"/>
</dbReference>
<feature type="transmembrane region" description="Helical" evidence="6">
    <location>
        <begin position="164"/>
        <end position="184"/>
    </location>
</feature>
<dbReference type="RefSeq" id="WP_194214398.1">
    <property type="nucleotide sequence ID" value="NZ_CP061205.1"/>
</dbReference>
<protein>
    <submittedName>
        <fullName evidence="8">Spinster family MFS transporter</fullName>
    </submittedName>
</protein>
<evidence type="ECO:0000256" key="4">
    <source>
        <dbReference type="ARBA" id="ARBA00022989"/>
    </source>
</evidence>
<sequence>MRHIRRHAILLIITLMIIIHAIDRLAIVILLEDIKHDLDLSDAQLGFLSGFAFVALYVLAGIPMAYLSDRSNRSKLIGSALMVIGGMTMLCGMAQNFVQLAFARCGLGISASPCVPAAHSIIADIYPPSQRTTALSITECGFFVGSFIGLWVCGWIATDYGWRAAFIAVGILPILLSFVVFTFMRDPVRTTKSQKEIKLGFKESLGTIIGVPAVRWYVVGSSLAVFALAAMMTWLPTLMIRSYDMTRTEAGGLIGAINGVGGLVVTILVGVMADRLARRDNRWNLWIPASLFALSAPFAALTFLSDTPTSILIYFAISASLVPACSAPIISYSQQIMPSNVHAMITALIFLMLNIVGFGAGPLIVGAFSDFLTPIVGQQEALQQALLYLAAPALFVGGCFVAVGSYLSVNTKAAGAVTQAG</sequence>
<name>A0ABV7DAE5_9PROT</name>
<keyword evidence="2" id="KW-0813">Transport</keyword>
<feature type="transmembrane region" description="Helical" evidence="6">
    <location>
        <begin position="7"/>
        <end position="31"/>
    </location>
</feature>
<feature type="transmembrane region" description="Helical" evidence="6">
    <location>
        <begin position="311"/>
        <end position="332"/>
    </location>
</feature>
<feature type="transmembrane region" description="Helical" evidence="6">
    <location>
        <begin position="250"/>
        <end position="273"/>
    </location>
</feature>
<feature type="transmembrane region" description="Helical" evidence="6">
    <location>
        <begin position="101"/>
        <end position="122"/>
    </location>
</feature>
<dbReference type="Pfam" id="PF07690">
    <property type="entry name" value="MFS_1"/>
    <property type="match status" value="1"/>
</dbReference>
<comment type="caution">
    <text evidence="8">The sequence shown here is derived from an EMBL/GenBank/DDBJ whole genome shotgun (WGS) entry which is preliminary data.</text>
</comment>
<evidence type="ECO:0000313" key="9">
    <source>
        <dbReference type="Proteomes" id="UP001595444"/>
    </source>
</evidence>
<accession>A0ABV7DAE5</accession>
<evidence type="ECO:0000256" key="2">
    <source>
        <dbReference type="ARBA" id="ARBA00022448"/>
    </source>
</evidence>
<evidence type="ECO:0000259" key="7">
    <source>
        <dbReference type="PROSITE" id="PS50850"/>
    </source>
</evidence>
<dbReference type="EMBL" id="JBHRSL010000028">
    <property type="protein sequence ID" value="MFC3053786.1"/>
    <property type="molecule type" value="Genomic_DNA"/>
</dbReference>
<evidence type="ECO:0000256" key="5">
    <source>
        <dbReference type="ARBA" id="ARBA00023136"/>
    </source>
</evidence>
<dbReference type="PROSITE" id="PS50850">
    <property type="entry name" value="MFS"/>
    <property type="match status" value="1"/>
</dbReference>
<gene>
    <name evidence="8" type="ORF">ACFOKA_17940</name>
</gene>
<keyword evidence="5 6" id="KW-0472">Membrane</keyword>
<feature type="transmembrane region" description="Helical" evidence="6">
    <location>
        <begin position="134"/>
        <end position="158"/>
    </location>
</feature>
<reference evidence="9" key="1">
    <citation type="journal article" date="2019" name="Int. J. Syst. Evol. Microbiol.">
        <title>The Global Catalogue of Microorganisms (GCM) 10K type strain sequencing project: providing services to taxonomists for standard genome sequencing and annotation.</title>
        <authorList>
            <consortium name="The Broad Institute Genomics Platform"/>
            <consortium name="The Broad Institute Genome Sequencing Center for Infectious Disease"/>
            <person name="Wu L."/>
            <person name="Ma J."/>
        </authorList>
    </citation>
    <scope>NUCLEOTIDE SEQUENCE [LARGE SCALE GENOMIC DNA]</scope>
    <source>
        <strain evidence="9">KCTC 62164</strain>
    </source>
</reference>
<feature type="domain" description="Major facilitator superfamily (MFS) profile" evidence="7">
    <location>
        <begin position="9"/>
        <end position="416"/>
    </location>
</feature>
<keyword evidence="4 6" id="KW-1133">Transmembrane helix</keyword>
<dbReference type="Proteomes" id="UP001595444">
    <property type="component" value="Unassembled WGS sequence"/>
</dbReference>
<dbReference type="SUPFAM" id="SSF103473">
    <property type="entry name" value="MFS general substrate transporter"/>
    <property type="match status" value="1"/>
</dbReference>
<dbReference type="InterPro" id="IPR011701">
    <property type="entry name" value="MFS"/>
</dbReference>
<feature type="transmembrane region" description="Helical" evidence="6">
    <location>
        <begin position="76"/>
        <end position="95"/>
    </location>
</feature>
<dbReference type="Gene3D" id="1.20.1250.20">
    <property type="entry name" value="MFS general substrate transporter like domains"/>
    <property type="match status" value="2"/>
</dbReference>
<feature type="transmembrane region" description="Helical" evidence="6">
    <location>
        <begin position="285"/>
        <end position="305"/>
    </location>
</feature>
<dbReference type="InterPro" id="IPR036259">
    <property type="entry name" value="MFS_trans_sf"/>
</dbReference>
<evidence type="ECO:0000256" key="1">
    <source>
        <dbReference type="ARBA" id="ARBA00004141"/>
    </source>
</evidence>
<dbReference type="CDD" id="cd17328">
    <property type="entry name" value="MFS_spinster_like"/>
    <property type="match status" value="1"/>
</dbReference>
<comment type="subcellular location">
    <subcellularLocation>
        <location evidence="1">Membrane</location>
        <topology evidence="1">Multi-pass membrane protein</topology>
    </subcellularLocation>
</comment>
<proteinExistence type="predicted"/>
<dbReference type="InterPro" id="IPR020846">
    <property type="entry name" value="MFS_dom"/>
</dbReference>
<feature type="transmembrane region" description="Helical" evidence="6">
    <location>
        <begin position="344"/>
        <end position="365"/>
    </location>
</feature>
<evidence type="ECO:0000256" key="3">
    <source>
        <dbReference type="ARBA" id="ARBA00022692"/>
    </source>
</evidence>
<keyword evidence="9" id="KW-1185">Reference proteome</keyword>
<feature type="transmembrane region" description="Helical" evidence="6">
    <location>
        <begin position="205"/>
        <end position="230"/>
    </location>
</feature>